<evidence type="ECO:0000256" key="2">
    <source>
        <dbReference type="ARBA" id="ARBA00022679"/>
    </source>
</evidence>
<keyword evidence="4 8" id="KW-0418">Kinase</keyword>
<dbReference type="SUPFAM" id="SSF56112">
    <property type="entry name" value="Protein kinase-like (PK-like)"/>
    <property type="match status" value="1"/>
</dbReference>
<feature type="region of interest" description="Disordered" evidence="6">
    <location>
        <begin position="337"/>
        <end position="369"/>
    </location>
</feature>
<sequence length="398" mass="43214">MVTRVLAEAAEYGPESDLWSLGVVLYELAVLKPPFSLEEKQTPSGSGREPLQVRQQRLIDRICNDEPTPLPFSRAAVLHKVVIGGLLQKPPEQRPSAADLCRDVELGRAIHHFLQRRKLLQHPSVLEVLDVLPDVDQEGSYIASSEIDVLTLRSHRSSVCAGDSFLDRGRFTAAELKSLLPQELAEVFEPYTPSANAPAASSNEFQKASERASESEPGEPVNAIAAASAQAYQTSTGPDQCAENLLRPPPWPRPPLPTERGLGRRSAYIGQYTIRNGLAEEVALSAAPRLRCQYGVAELPFAAGANPSSIEGELRGQLREVPVAYLQWSLPVVARAHRTAPHRRRSKRSSGSSNSEVPGRLPGAVPTPRSEAALSCDRFATSPCASLPGIPAFSFKFL</sequence>
<accession>A0A1Q9F5G8</accession>
<dbReference type="GO" id="GO:0005524">
    <property type="term" value="F:ATP binding"/>
    <property type="evidence" value="ECO:0007669"/>
    <property type="project" value="UniProtKB-KW"/>
</dbReference>
<dbReference type="PANTHER" id="PTHR43671:SF13">
    <property type="entry name" value="SERINE_THREONINE-PROTEIN KINASE NEK2"/>
    <property type="match status" value="1"/>
</dbReference>
<evidence type="ECO:0000256" key="1">
    <source>
        <dbReference type="ARBA" id="ARBA00012513"/>
    </source>
</evidence>
<protein>
    <recommendedName>
        <fullName evidence="1">non-specific serine/threonine protein kinase</fullName>
        <ecNumber evidence="1">2.7.11.1</ecNumber>
    </recommendedName>
</protein>
<dbReference type="PROSITE" id="PS50011">
    <property type="entry name" value="PROTEIN_KINASE_DOM"/>
    <property type="match status" value="1"/>
</dbReference>
<proteinExistence type="predicted"/>
<keyword evidence="3" id="KW-0547">Nucleotide-binding</keyword>
<reference evidence="8 9" key="1">
    <citation type="submission" date="2016-02" db="EMBL/GenBank/DDBJ databases">
        <title>Genome analysis of coral dinoflagellate symbionts highlights evolutionary adaptations to a symbiotic lifestyle.</title>
        <authorList>
            <person name="Aranda M."/>
            <person name="Li Y."/>
            <person name="Liew Y.J."/>
            <person name="Baumgarten S."/>
            <person name="Simakov O."/>
            <person name="Wilson M."/>
            <person name="Piel J."/>
            <person name="Ashoor H."/>
            <person name="Bougouffa S."/>
            <person name="Bajic V.B."/>
            <person name="Ryu T."/>
            <person name="Ravasi T."/>
            <person name="Bayer T."/>
            <person name="Micklem G."/>
            <person name="Kim H."/>
            <person name="Bhak J."/>
            <person name="Lajeunesse T.C."/>
            <person name="Voolstra C.R."/>
        </authorList>
    </citation>
    <scope>NUCLEOTIDE SEQUENCE [LARGE SCALE GENOMIC DNA]</scope>
    <source>
        <strain evidence="8 9">CCMP2467</strain>
    </source>
</reference>
<feature type="domain" description="Protein kinase" evidence="7">
    <location>
        <begin position="1"/>
        <end position="114"/>
    </location>
</feature>
<dbReference type="Pfam" id="PF00069">
    <property type="entry name" value="Pkinase"/>
    <property type="match status" value="1"/>
</dbReference>
<gene>
    <name evidence="8" type="primary">NEK3</name>
    <name evidence="8" type="ORF">AK812_SmicGene939</name>
</gene>
<dbReference type="InterPro" id="IPR050660">
    <property type="entry name" value="NEK_Ser/Thr_kinase"/>
</dbReference>
<keyword evidence="9" id="KW-1185">Reference proteome</keyword>
<dbReference type="OrthoDB" id="10252354at2759"/>
<evidence type="ECO:0000313" key="8">
    <source>
        <dbReference type="EMBL" id="OLQ14916.1"/>
    </source>
</evidence>
<evidence type="ECO:0000256" key="3">
    <source>
        <dbReference type="ARBA" id="ARBA00022741"/>
    </source>
</evidence>
<organism evidence="8 9">
    <name type="scientific">Symbiodinium microadriaticum</name>
    <name type="common">Dinoflagellate</name>
    <name type="synonym">Zooxanthella microadriatica</name>
    <dbReference type="NCBI Taxonomy" id="2951"/>
    <lineage>
        <taxon>Eukaryota</taxon>
        <taxon>Sar</taxon>
        <taxon>Alveolata</taxon>
        <taxon>Dinophyceae</taxon>
        <taxon>Suessiales</taxon>
        <taxon>Symbiodiniaceae</taxon>
        <taxon>Symbiodinium</taxon>
    </lineage>
</organism>
<comment type="caution">
    <text evidence="8">The sequence shown here is derived from an EMBL/GenBank/DDBJ whole genome shotgun (WGS) entry which is preliminary data.</text>
</comment>
<dbReference type="GO" id="GO:0004674">
    <property type="term" value="F:protein serine/threonine kinase activity"/>
    <property type="evidence" value="ECO:0007669"/>
    <property type="project" value="UniProtKB-EC"/>
</dbReference>
<dbReference type="AlphaFoldDB" id="A0A1Q9F5G8"/>
<evidence type="ECO:0000256" key="4">
    <source>
        <dbReference type="ARBA" id="ARBA00022777"/>
    </source>
</evidence>
<feature type="region of interest" description="Disordered" evidence="6">
    <location>
        <begin position="195"/>
        <end position="262"/>
    </location>
</feature>
<dbReference type="InterPro" id="IPR011009">
    <property type="entry name" value="Kinase-like_dom_sf"/>
</dbReference>
<dbReference type="InterPro" id="IPR000719">
    <property type="entry name" value="Prot_kinase_dom"/>
</dbReference>
<dbReference type="EC" id="2.7.11.1" evidence="1"/>
<evidence type="ECO:0000256" key="5">
    <source>
        <dbReference type="ARBA" id="ARBA00022840"/>
    </source>
</evidence>
<keyword evidence="2" id="KW-0808">Transferase</keyword>
<dbReference type="PANTHER" id="PTHR43671">
    <property type="entry name" value="SERINE/THREONINE-PROTEIN KINASE NEK"/>
    <property type="match status" value="1"/>
</dbReference>
<evidence type="ECO:0000256" key="6">
    <source>
        <dbReference type="SAM" id="MobiDB-lite"/>
    </source>
</evidence>
<dbReference type="EMBL" id="LSRX01000009">
    <property type="protein sequence ID" value="OLQ14916.1"/>
    <property type="molecule type" value="Genomic_DNA"/>
</dbReference>
<name>A0A1Q9F5G8_SYMMI</name>
<dbReference type="Proteomes" id="UP000186817">
    <property type="component" value="Unassembled WGS sequence"/>
</dbReference>
<evidence type="ECO:0000313" key="9">
    <source>
        <dbReference type="Proteomes" id="UP000186817"/>
    </source>
</evidence>
<evidence type="ECO:0000259" key="7">
    <source>
        <dbReference type="PROSITE" id="PS50011"/>
    </source>
</evidence>
<keyword evidence="5" id="KW-0067">ATP-binding</keyword>
<feature type="compositionally biased region" description="Pro residues" evidence="6">
    <location>
        <begin position="247"/>
        <end position="257"/>
    </location>
</feature>
<dbReference type="Gene3D" id="1.10.510.10">
    <property type="entry name" value="Transferase(Phosphotransferase) domain 1"/>
    <property type="match status" value="1"/>
</dbReference>
<feature type="compositionally biased region" description="Basic residues" evidence="6">
    <location>
        <begin position="337"/>
        <end position="348"/>
    </location>
</feature>